<reference evidence="1 2" key="1">
    <citation type="journal article" date="2007" name="Archaea">
        <title>The genome of Hyperthermus butylicus: a sulfur-reducing, peptide fermenting, neutrophilic Crenarchaeote growing up to 108 degrees C.</title>
        <authorList>
            <person name="Brugger K."/>
            <person name="Chen L."/>
            <person name="Stark M."/>
            <person name="Zibat A."/>
            <person name="Redder P."/>
            <person name="Ruepp A."/>
            <person name="Awayez M."/>
            <person name="She Q."/>
            <person name="Garrett R.A."/>
            <person name="Klenk H.P."/>
        </authorList>
    </citation>
    <scope>NUCLEOTIDE SEQUENCE [LARGE SCALE GENOMIC DNA]</scope>
    <source>
        <strain evidence="2">DSM 5456 / JCM 9403 / PLM1-5</strain>
    </source>
</reference>
<organism evidence="1 2">
    <name type="scientific">Hyperthermus butylicus (strain DSM 5456 / JCM 9403 / PLM1-5)</name>
    <dbReference type="NCBI Taxonomy" id="415426"/>
    <lineage>
        <taxon>Archaea</taxon>
        <taxon>Thermoproteota</taxon>
        <taxon>Thermoprotei</taxon>
        <taxon>Desulfurococcales</taxon>
        <taxon>Pyrodictiaceae</taxon>
        <taxon>Hyperthermus</taxon>
    </lineage>
</organism>
<dbReference type="KEGG" id="hbu:Hbut_1000"/>
<protein>
    <submittedName>
        <fullName evidence="1">Uncharacterized protein</fullName>
    </submittedName>
</protein>
<dbReference type="Proteomes" id="UP000002593">
    <property type="component" value="Chromosome"/>
</dbReference>
<evidence type="ECO:0000313" key="2">
    <source>
        <dbReference type="Proteomes" id="UP000002593"/>
    </source>
</evidence>
<accession>A2BLI6</accession>
<dbReference type="eggNOG" id="arCOG03837">
    <property type="taxonomic scope" value="Archaea"/>
</dbReference>
<dbReference type="RefSeq" id="WP_011822165.1">
    <property type="nucleotide sequence ID" value="NC_008818.1"/>
</dbReference>
<dbReference type="OrthoDB" id="383833at2157"/>
<dbReference type="EMBL" id="CP000493">
    <property type="protein sequence ID" value="ABM80847.1"/>
    <property type="molecule type" value="Genomic_DNA"/>
</dbReference>
<sequence>MEVHVRGVEGLEYVLAAGQRVADLALSRRRLYYILLRARGDGVVLGLYGSLADEAGVVGIYRRITGGRPAYVEHDTYYLAVALPGARKLESLAPKALELERCSKGVVGFTLLGETGFLELFADSDPLQCLLEVFNARPGGRLSLSPSVLAETAQLYASPSWRLYKYNPATAEAAAYRGSYWVKASIEVTDGYVTGVWLSGVFYAAPPMEPFSILETIRGTRFDELVLSNAELAVDYRVELWGVTRDDFKNVLRSLHEKAGEKYFTVPD</sequence>
<gene>
    <name evidence="1" type="ordered locus">Hbut_1000</name>
</gene>
<dbReference type="STRING" id="415426.Hbut_1000"/>
<dbReference type="AlphaFoldDB" id="A2BLI6"/>
<dbReference type="EnsemblBacteria" id="ABM80847">
    <property type="protein sequence ID" value="ABM80847"/>
    <property type="gene ID" value="Hbut_1000"/>
</dbReference>
<name>A2BLI6_HYPBU</name>
<evidence type="ECO:0000313" key="1">
    <source>
        <dbReference type="EMBL" id="ABM80847.1"/>
    </source>
</evidence>
<proteinExistence type="predicted"/>
<dbReference type="GeneID" id="4782142"/>
<keyword evidence="2" id="KW-1185">Reference proteome</keyword>
<dbReference type="HOGENOM" id="CLU_1036687_0_0_2"/>